<dbReference type="Gene3D" id="1.20.1250.20">
    <property type="entry name" value="MFS general substrate transporter like domains"/>
    <property type="match status" value="1"/>
</dbReference>
<dbReference type="InterPro" id="IPR036259">
    <property type="entry name" value="MFS_trans_sf"/>
</dbReference>
<dbReference type="SUPFAM" id="SSF103473">
    <property type="entry name" value="MFS general substrate transporter"/>
    <property type="match status" value="1"/>
</dbReference>
<organism evidence="2 3">
    <name type="scientific">Chryseobacterium pennae</name>
    <dbReference type="NCBI Taxonomy" id="2258962"/>
    <lineage>
        <taxon>Bacteria</taxon>
        <taxon>Pseudomonadati</taxon>
        <taxon>Bacteroidota</taxon>
        <taxon>Flavobacteriia</taxon>
        <taxon>Flavobacteriales</taxon>
        <taxon>Weeksellaceae</taxon>
        <taxon>Chryseobacterium group</taxon>
        <taxon>Chryseobacterium</taxon>
    </lineage>
</organism>
<name>A0A3D9C907_9FLAO</name>
<feature type="transmembrane region" description="Helical" evidence="1">
    <location>
        <begin position="46"/>
        <end position="66"/>
    </location>
</feature>
<gene>
    <name evidence="2" type="ORF">DRF65_11025</name>
</gene>
<proteinExistence type="predicted"/>
<dbReference type="AlphaFoldDB" id="A0A3D9C907"/>
<reference evidence="3" key="1">
    <citation type="submission" date="2018-06" db="EMBL/GenBank/DDBJ databases">
        <authorList>
            <person name="Lum Nde A."/>
            <person name="Hugo C."/>
        </authorList>
    </citation>
    <scope>NUCLEOTIDE SEQUENCE [LARGE SCALE GENOMIC DNA]</scope>
    <source>
        <strain evidence="3">1_F178</strain>
    </source>
</reference>
<protein>
    <submittedName>
        <fullName evidence="2">Uncharacterized protein</fullName>
    </submittedName>
</protein>
<evidence type="ECO:0000313" key="2">
    <source>
        <dbReference type="EMBL" id="REC62239.1"/>
    </source>
</evidence>
<dbReference type="Proteomes" id="UP000256686">
    <property type="component" value="Unassembled WGS sequence"/>
</dbReference>
<sequence length="82" mass="8783">MVMMGAATKGTEMIAGAMTHAAFNLGNALGAFLGGFPIDAGYDFNYSSLVGVLMTLIGVALNVWYIKRHKRKEKVKAIGFNN</sequence>
<comment type="caution">
    <text evidence="2">The sequence shown here is derived from an EMBL/GenBank/DDBJ whole genome shotgun (WGS) entry which is preliminary data.</text>
</comment>
<dbReference type="EMBL" id="QNVT01000009">
    <property type="protein sequence ID" value="REC62239.1"/>
    <property type="molecule type" value="Genomic_DNA"/>
</dbReference>
<keyword evidence="1" id="KW-0812">Transmembrane</keyword>
<evidence type="ECO:0000256" key="1">
    <source>
        <dbReference type="SAM" id="Phobius"/>
    </source>
</evidence>
<accession>A0A3D9C907</accession>
<keyword evidence="1" id="KW-0472">Membrane</keyword>
<keyword evidence="3" id="KW-1185">Reference proteome</keyword>
<evidence type="ECO:0000313" key="3">
    <source>
        <dbReference type="Proteomes" id="UP000256686"/>
    </source>
</evidence>
<keyword evidence="1" id="KW-1133">Transmembrane helix</keyword>